<dbReference type="EMBL" id="LQZT01000011">
    <property type="protein sequence ID" value="OCW58073.1"/>
    <property type="molecule type" value="Genomic_DNA"/>
</dbReference>
<dbReference type="Pfam" id="PF09476">
    <property type="entry name" value="Pilus_CpaD"/>
    <property type="match status" value="1"/>
</dbReference>
<dbReference type="NCBIfam" id="TIGR02522">
    <property type="entry name" value="pilus_cpaD"/>
    <property type="match status" value="1"/>
</dbReference>
<dbReference type="InterPro" id="IPR013361">
    <property type="entry name" value="Pilus_CpaD"/>
</dbReference>
<name>A0A1C1YWZ5_9HYPH</name>
<protein>
    <submittedName>
        <fullName evidence="1">Pilus assembly protein</fullName>
    </submittedName>
</protein>
<dbReference type="STRING" id="1480615.AWJ14_01535"/>
<dbReference type="AlphaFoldDB" id="A0A1C1YWZ5"/>
<dbReference type="Proteomes" id="UP000094795">
    <property type="component" value="Unassembled WGS sequence"/>
</dbReference>
<accession>A0A1C1YWZ5</accession>
<organism evidence="1 2">
    <name type="scientific">Hoeflea olei</name>
    <dbReference type="NCBI Taxonomy" id="1480615"/>
    <lineage>
        <taxon>Bacteria</taxon>
        <taxon>Pseudomonadati</taxon>
        <taxon>Pseudomonadota</taxon>
        <taxon>Alphaproteobacteria</taxon>
        <taxon>Hyphomicrobiales</taxon>
        <taxon>Rhizobiaceae</taxon>
        <taxon>Hoeflea</taxon>
    </lineage>
</organism>
<keyword evidence="2" id="KW-1185">Reference proteome</keyword>
<comment type="caution">
    <text evidence="1">The sequence shown here is derived from an EMBL/GenBank/DDBJ whole genome shotgun (WGS) entry which is preliminary data.</text>
</comment>
<sequence>MQTNTFAHSCPDQDRLRRRVGWPRPAALSLCLVTLFLSGCAGYGPSSITVGSIPDDYRTNHPIIVAEKEHSFDLPVGSGDRKLTVAMREAVRGVASNYRANASGAVRIIAPSGSLDAGAAQRMAGEVAEVLRSEGIPRDRIITSYYQAGSGGDAAPIRISYLAITASTNECGRWPEDMLANSADNKHYANFGCASQNNLAAQIANPGDLLNPRGSTAIDATRRANAIDAYRQNGAAL</sequence>
<evidence type="ECO:0000313" key="2">
    <source>
        <dbReference type="Proteomes" id="UP000094795"/>
    </source>
</evidence>
<evidence type="ECO:0000313" key="1">
    <source>
        <dbReference type="EMBL" id="OCW58073.1"/>
    </source>
</evidence>
<dbReference type="OrthoDB" id="9802674at2"/>
<dbReference type="InterPro" id="IPR019027">
    <property type="entry name" value="Pilus_biogenesis_CpaD-related"/>
</dbReference>
<proteinExistence type="predicted"/>
<reference evidence="1 2" key="1">
    <citation type="submission" date="2015-12" db="EMBL/GenBank/DDBJ databases">
        <authorList>
            <person name="Shamseldin A."/>
            <person name="Moawad H."/>
            <person name="Abd El-Rahim W.M."/>
            <person name="Sadowsky M.J."/>
        </authorList>
    </citation>
    <scope>NUCLEOTIDE SEQUENCE [LARGE SCALE GENOMIC DNA]</scope>
    <source>
        <strain evidence="1 2">JC234</strain>
    </source>
</reference>
<gene>
    <name evidence="1" type="ORF">AWJ14_01535</name>
</gene>
<dbReference type="RefSeq" id="WP_066177507.1">
    <property type="nucleotide sequence ID" value="NZ_LQZT01000011.1"/>
</dbReference>